<evidence type="ECO:0000313" key="3">
    <source>
        <dbReference type="EMBL" id="EPS70169.1"/>
    </source>
</evidence>
<comment type="caution">
    <text evidence="3">The sequence shown here is derived from an EMBL/GenBank/DDBJ whole genome shotgun (WGS) entry which is preliminary data.</text>
</comment>
<accession>S8CSC9</accession>
<dbReference type="Proteomes" id="UP000015453">
    <property type="component" value="Unassembled WGS sequence"/>
</dbReference>
<organism evidence="3 4">
    <name type="scientific">Genlisea aurea</name>
    <dbReference type="NCBI Taxonomy" id="192259"/>
    <lineage>
        <taxon>Eukaryota</taxon>
        <taxon>Viridiplantae</taxon>
        <taxon>Streptophyta</taxon>
        <taxon>Embryophyta</taxon>
        <taxon>Tracheophyta</taxon>
        <taxon>Spermatophyta</taxon>
        <taxon>Magnoliopsida</taxon>
        <taxon>eudicotyledons</taxon>
        <taxon>Gunneridae</taxon>
        <taxon>Pentapetalae</taxon>
        <taxon>asterids</taxon>
        <taxon>lamiids</taxon>
        <taxon>Lamiales</taxon>
        <taxon>Lentibulariaceae</taxon>
        <taxon>Genlisea</taxon>
    </lineage>
</organism>
<dbReference type="GO" id="GO:0050291">
    <property type="term" value="F:sphingosine N-acyltransferase activity"/>
    <property type="evidence" value="ECO:0007669"/>
    <property type="project" value="InterPro"/>
</dbReference>
<evidence type="ECO:0000256" key="1">
    <source>
        <dbReference type="ARBA" id="ARBA00004477"/>
    </source>
</evidence>
<protein>
    <submittedName>
        <fullName evidence="3">Uncharacterized protein</fullName>
    </submittedName>
</protein>
<dbReference type="GO" id="GO:0046513">
    <property type="term" value="P:ceramide biosynthetic process"/>
    <property type="evidence" value="ECO:0007669"/>
    <property type="project" value="InterPro"/>
</dbReference>
<dbReference type="AlphaFoldDB" id="S8CSC9"/>
<evidence type="ECO:0000313" key="4">
    <source>
        <dbReference type="Proteomes" id="UP000015453"/>
    </source>
</evidence>
<keyword evidence="2" id="KW-1133">Transmembrane helix</keyword>
<dbReference type="OrthoDB" id="907922at2759"/>
<comment type="subcellular location">
    <subcellularLocation>
        <location evidence="1">Endoplasmic reticulum membrane</location>
        <topology evidence="1">Multi-pass membrane protein</topology>
    </subcellularLocation>
</comment>
<feature type="transmembrane region" description="Helical" evidence="2">
    <location>
        <begin position="80"/>
        <end position="99"/>
    </location>
</feature>
<dbReference type="EMBL" id="AUSU01001796">
    <property type="protein sequence ID" value="EPS70169.1"/>
    <property type="molecule type" value="Genomic_DNA"/>
</dbReference>
<keyword evidence="2" id="KW-0472">Membrane</keyword>
<dbReference type="PANTHER" id="PTHR12560">
    <property type="entry name" value="LONGEVITY ASSURANCE FACTOR 1 LAG1"/>
    <property type="match status" value="1"/>
</dbReference>
<gene>
    <name evidence="3" type="ORF">M569_04592</name>
</gene>
<reference evidence="3 4" key="1">
    <citation type="journal article" date="2013" name="BMC Genomics">
        <title>The miniature genome of a carnivorous plant Genlisea aurea contains a low number of genes and short non-coding sequences.</title>
        <authorList>
            <person name="Leushkin E.V."/>
            <person name="Sutormin R.A."/>
            <person name="Nabieva E.R."/>
            <person name="Penin A.A."/>
            <person name="Kondrashov A.S."/>
            <person name="Logacheva M.D."/>
        </authorList>
    </citation>
    <scope>NUCLEOTIDE SEQUENCE [LARGE SCALE GENOMIC DNA]</scope>
</reference>
<dbReference type="PANTHER" id="PTHR12560:SF49">
    <property type="entry name" value="CERAMIDE SYNTHASE 1 LOH3"/>
    <property type="match status" value="1"/>
</dbReference>
<keyword evidence="4" id="KW-1185">Reference proteome</keyword>
<evidence type="ECO:0000256" key="2">
    <source>
        <dbReference type="SAM" id="Phobius"/>
    </source>
</evidence>
<sequence>LEWFSSWVDWDWEHESYPRYEDFAFLPLFAFCFPAVRFILDRFVFEKLGWRLMNGSKNKQASNDNDEESQKRRMRKFKESAWKCVYYLLAEMFALAVTYNEPWFKSTRYFWVGPGDQLWPEQRCK</sequence>
<dbReference type="InterPro" id="IPR016439">
    <property type="entry name" value="Lag1/Lac1-like"/>
</dbReference>
<dbReference type="GO" id="GO:0005789">
    <property type="term" value="C:endoplasmic reticulum membrane"/>
    <property type="evidence" value="ECO:0007669"/>
    <property type="project" value="UniProtKB-SubCell"/>
</dbReference>
<feature type="non-terminal residue" evidence="3">
    <location>
        <position position="1"/>
    </location>
</feature>
<feature type="transmembrane region" description="Helical" evidence="2">
    <location>
        <begin position="23"/>
        <end position="40"/>
    </location>
</feature>
<keyword evidence="2" id="KW-0812">Transmembrane</keyword>
<proteinExistence type="predicted"/>
<name>S8CSC9_9LAMI</name>